<dbReference type="STRING" id="377629.TERTU_4514"/>
<evidence type="ECO:0000259" key="3">
    <source>
        <dbReference type="Pfam" id="PF02563"/>
    </source>
</evidence>
<proteinExistence type="predicted"/>
<dbReference type="KEGG" id="ttu:TERTU_4514"/>
<dbReference type="Pfam" id="PF10531">
    <property type="entry name" value="SLBB"/>
    <property type="match status" value="5"/>
</dbReference>
<dbReference type="InterPro" id="IPR049712">
    <property type="entry name" value="Poly_export"/>
</dbReference>
<gene>
    <name evidence="5" type="ordered locus">TERTU_4514</name>
</gene>
<dbReference type="EMBL" id="CP001614">
    <property type="protein sequence ID" value="ACR14035.1"/>
    <property type="molecule type" value="Genomic_DNA"/>
</dbReference>
<dbReference type="RefSeq" id="WP_015820150.1">
    <property type="nucleotide sequence ID" value="NC_012997.1"/>
</dbReference>
<accession>C5BJN0</accession>
<dbReference type="Gene3D" id="3.10.560.10">
    <property type="entry name" value="Outer membrane lipoprotein wza domain like"/>
    <property type="match status" value="6"/>
</dbReference>
<keyword evidence="1 2" id="KW-0732">Signal</keyword>
<dbReference type="eggNOG" id="COG1596">
    <property type="taxonomic scope" value="Bacteria"/>
</dbReference>
<feature type="domain" description="Soluble ligand binding" evidence="4">
    <location>
        <begin position="262"/>
        <end position="309"/>
    </location>
</feature>
<protein>
    <submittedName>
        <fullName evidence="5">Polysaccharide export protein</fullName>
    </submittedName>
</protein>
<dbReference type="PANTHER" id="PTHR33619">
    <property type="entry name" value="POLYSACCHARIDE EXPORT PROTEIN GFCE-RELATED"/>
    <property type="match status" value="1"/>
</dbReference>
<sequence>MMIRNSVKRSFCFSLTALTLSLVAELSTAAEPAQQIRQAAPAAQDKLLEEYIAVADEPEVAIDDSASSSAEVLKIRPGTTLYLTLTEDSQSPAAPLLKRQSLFVVNDAGQLILDKLAEIPLAGLSASEAVLRLKGEPLFQGESPSLSILPADNADTTTLQRFGSRLFSSNPQVQSLDNLPVPEDYVLGAGDQISVQLTGAETASDTYTVSREGTLELPQLGPIAVAGSRFQVVKERLAGLYAEKLIGTEAHVSMGALRSIQVRVLGEVGEPGSYVVGSLASVVDVLAAAGGISDIGSFRTVRVERGGKVLAELDLYRLLTTGEFEDTRLLAGDTVFVPVAKKLVSISGQVKRPAVYELTGKASISEAIALAGGLQSGALQDNIRVRRDNGEQLLQVDLATGRGRDLALQDGDEVTVVSQQFELAQQVRVSGEVLQPGDYALQPGLRLSTLLTSAGLRHDTDRATALLVRASAALRPELLVVSPAQALQASGTEVDPILRAGDSLYLFSTSTPGQRSSLLLPLINELQQQTYGSPRLVTVNGAVAEPGTYPLTRNMRVSDLLALAGQIQAQGPQQGLATQLELSRAGVDAAGNPLVTHRRVSLASVRDGSDNPMLQPWDTVTVKRDPRYSEQHTVQLAGEVRYPGMYRVAPGEQLSSLIQRAGGLTVMAFPAGAVLVRESISESQKRELQQLADQIELGLKSTILERADETIRPAESLQVASDVVTLLRDAEPMGRLVFDLPRLVAESNHGKLSDADITLFDGDQLYIPPVMETVSVVGEVHRPTSHLFQDKFSAMDYVSLSGGITSKSKPKLIYLVRADGSAKKLKSGWRKTQVQPGDTIVVPLNVEKIRGLRRWQDITGIIANLVTPTAAMVNAAAAWKTAEAIEHRENINVNW</sequence>
<dbReference type="AlphaFoldDB" id="C5BJN0"/>
<feature type="signal peptide" evidence="2">
    <location>
        <begin position="1"/>
        <end position="29"/>
    </location>
</feature>
<reference evidence="5 6" key="1">
    <citation type="journal article" date="2009" name="PLoS ONE">
        <title>The complete genome of Teredinibacter turnerae T7901: an intracellular endosymbiont of marine wood-boring bivalves (shipworms).</title>
        <authorList>
            <person name="Yang J.C."/>
            <person name="Madupu R."/>
            <person name="Durkin A.S."/>
            <person name="Ekborg N.A."/>
            <person name="Pedamallu C.S."/>
            <person name="Hostetler J.B."/>
            <person name="Radune D."/>
            <person name="Toms B.S."/>
            <person name="Henrissat B."/>
            <person name="Coutinho P.M."/>
            <person name="Schwarz S."/>
            <person name="Field L."/>
            <person name="Trindade-Silva A.E."/>
            <person name="Soares C.A.G."/>
            <person name="Elshahawi S."/>
            <person name="Hanora A."/>
            <person name="Schmidt E.W."/>
            <person name="Haygood M.G."/>
            <person name="Posfai J."/>
            <person name="Benner J."/>
            <person name="Madinger C."/>
            <person name="Nove J."/>
            <person name="Anton B."/>
            <person name="Chaudhary K."/>
            <person name="Foster J."/>
            <person name="Holman A."/>
            <person name="Kumar S."/>
            <person name="Lessard P.A."/>
            <person name="Luyten Y.A."/>
            <person name="Slatko B."/>
            <person name="Wood N."/>
            <person name="Wu B."/>
            <person name="Teplitski M."/>
            <person name="Mougous J.D."/>
            <person name="Ward N."/>
            <person name="Eisen J.A."/>
            <person name="Badger J.H."/>
            <person name="Distel D.L."/>
        </authorList>
    </citation>
    <scope>NUCLEOTIDE SEQUENCE [LARGE SCALE GENOMIC DNA]</scope>
    <source>
        <strain evidence="6">ATCC 39867 / T7901</strain>
    </source>
</reference>
<feature type="domain" description="Soluble ligand binding" evidence="4">
    <location>
        <begin position="634"/>
        <end position="667"/>
    </location>
</feature>
<dbReference type="InterPro" id="IPR003715">
    <property type="entry name" value="Poly_export_N"/>
</dbReference>
<feature type="domain" description="Soluble ligand binding" evidence="4">
    <location>
        <begin position="344"/>
        <end position="391"/>
    </location>
</feature>
<keyword evidence="6" id="KW-1185">Reference proteome</keyword>
<dbReference type="Proteomes" id="UP000009080">
    <property type="component" value="Chromosome"/>
</dbReference>
<organism evidence="5 6">
    <name type="scientific">Teredinibacter turnerae (strain ATCC 39867 / T7901)</name>
    <dbReference type="NCBI Taxonomy" id="377629"/>
    <lineage>
        <taxon>Bacteria</taxon>
        <taxon>Pseudomonadati</taxon>
        <taxon>Pseudomonadota</taxon>
        <taxon>Gammaproteobacteria</taxon>
        <taxon>Cellvibrionales</taxon>
        <taxon>Cellvibrionaceae</taxon>
        <taxon>Teredinibacter</taxon>
    </lineage>
</organism>
<dbReference type="GO" id="GO:0015159">
    <property type="term" value="F:polysaccharide transmembrane transporter activity"/>
    <property type="evidence" value="ECO:0007669"/>
    <property type="project" value="InterPro"/>
</dbReference>
<dbReference type="Pfam" id="PF02563">
    <property type="entry name" value="Poly_export"/>
    <property type="match status" value="1"/>
</dbReference>
<feature type="domain" description="Soluble ligand binding" evidence="4">
    <location>
        <begin position="537"/>
        <end position="565"/>
    </location>
</feature>
<evidence type="ECO:0000259" key="4">
    <source>
        <dbReference type="Pfam" id="PF10531"/>
    </source>
</evidence>
<dbReference type="PANTHER" id="PTHR33619:SF3">
    <property type="entry name" value="POLYSACCHARIDE EXPORT PROTEIN GFCE-RELATED"/>
    <property type="match status" value="1"/>
</dbReference>
<feature type="domain" description="Soluble ligand binding" evidence="4">
    <location>
        <begin position="427"/>
        <end position="456"/>
    </location>
</feature>
<evidence type="ECO:0000256" key="1">
    <source>
        <dbReference type="ARBA" id="ARBA00022729"/>
    </source>
</evidence>
<dbReference type="HOGENOM" id="CLU_011447_2_1_6"/>
<evidence type="ECO:0000313" key="5">
    <source>
        <dbReference type="EMBL" id="ACR14035.1"/>
    </source>
</evidence>
<feature type="chain" id="PRO_5002948637" evidence="2">
    <location>
        <begin position="30"/>
        <end position="895"/>
    </location>
</feature>
<feature type="domain" description="Polysaccharide export protein N-terminal" evidence="3">
    <location>
        <begin position="180"/>
        <end position="252"/>
    </location>
</feature>
<dbReference type="InterPro" id="IPR019554">
    <property type="entry name" value="Soluble_ligand-bd"/>
</dbReference>
<dbReference type="OrthoDB" id="9808948at2"/>
<evidence type="ECO:0000256" key="2">
    <source>
        <dbReference type="SAM" id="SignalP"/>
    </source>
</evidence>
<evidence type="ECO:0000313" key="6">
    <source>
        <dbReference type="Proteomes" id="UP000009080"/>
    </source>
</evidence>
<name>C5BJN0_TERTT</name>